<dbReference type="InterPro" id="IPR034035">
    <property type="entry name" value="Astacin-like_dom"/>
</dbReference>
<keyword evidence="1 2" id="KW-0482">Metalloprotease</keyword>
<evidence type="ECO:0000256" key="1">
    <source>
        <dbReference type="PROSITE-ProRule" id="PRU01211"/>
    </source>
</evidence>
<evidence type="ECO:0000313" key="3">
    <source>
        <dbReference type="EnsemblMetazoa" id="PPAI002100-PA"/>
    </source>
</evidence>
<comment type="caution">
    <text evidence="1">Lacks conserved residue(s) required for the propagation of feature annotation.</text>
</comment>
<dbReference type="Proteomes" id="UP000092462">
    <property type="component" value="Unassembled WGS sequence"/>
</dbReference>
<dbReference type="EMBL" id="AJVK01023903">
    <property type="status" value="NOT_ANNOTATED_CDS"/>
    <property type="molecule type" value="Genomic_DNA"/>
</dbReference>
<protein>
    <recommendedName>
        <fullName evidence="2">Metalloendopeptidase</fullName>
        <ecNumber evidence="2">3.4.24.-</ecNumber>
    </recommendedName>
</protein>
<accession>A0A1B0GM33</accession>
<dbReference type="AlphaFoldDB" id="A0A1B0GM33"/>
<dbReference type="EnsemblMetazoa" id="PPAI002100-RA">
    <property type="protein sequence ID" value="PPAI002100-PA"/>
    <property type="gene ID" value="PPAI002100"/>
</dbReference>
<dbReference type="InterPro" id="IPR001506">
    <property type="entry name" value="Peptidase_M12A"/>
</dbReference>
<feature type="binding site" evidence="1">
    <location>
        <position position="181"/>
    </location>
    <ligand>
        <name>Zn(2+)</name>
        <dbReference type="ChEBI" id="CHEBI:29105"/>
        <note>catalytic</note>
    </ligand>
</feature>
<reference evidence="3" key="1">
    <citation type="submission" date="2022-08" db="UniProtKB">
        <authorList>
            <consortium name="EnsemblMetazoa"/>
        </authorList>
    </citation>
    <scope>IDENTIFICATION</scope>
    <source>
        <strain evidence="3">Israel</strain>
    </source>
</reference>
<dbReference type="SMART" id="SM00235">
    <property type="entry name" value="ZnMc"/>
    <property type="match status" value="1"/>
</dbReference>
<dbReference type="PROSITE" id="PS51864">
    <property type="entry name" value="ASTACIN"/>
    <property type="match status" value="1"/>
</dbReference>
<dbReference type="InterPro" id="IPR024079">
    <property type="entry name" value="MetalloPept_cat_dom_sf"/>
</dbReference>
<organism evidence="3 4">
    <name type="scientific">Phlebotomus papatasi</name>
    <name type="common">Sandfly</name>
    <dbReference type="NCBI Taxonomy" id="29031"/>
    <lineage>
        <taxon>Eukaryota</taxon>
        <taxon>Metazoa</taxon>
        <taxon>Ecdysozoa</taxon>
        <taxon>Arthropoda</taxon>
        <taxon>Hexapoda</taxon>
        <taxon>Insecta</taxon>
        <taxon>Pterygota</taxon>
        <taxon>Neoptera</taxon>
        <taxon>Endopterygota</taxon>
        <taxon>Diptera</taxon>
        <taxon>Nematocera</taxon>
        <taxon>Psychodoidea</taxon>
        <taxon>Psychodidae</taxon>
        <taxon>Phlebotomus</taxon>
        <taxon>Phlebotomus</taxon>
    </lineage>
</organism>
<feature type="binding site" evidence="1">
    <location>
        <position position="187"/>
    </location>
    <ligand>
        <name>Zn(2+)</name>
        <dbReference type="ChEBI" id="CHEBI:29105"/>
        <note>catalytic</note>
    </ligand>
</feature>
<name>A0A1B0GM33_PHLPP</name>
<evidence type="ECO:0000256" key="2">
    <source>
        <dbReference type="RuleBase" id="RU361183"/>
    </source>
</evidence>
<keyword evidence="1 2" id="KW-0479">Metal-binding</keyword>
<feature type="active site" evidence="1">
    <location>
        <position position="178"/>
    </location>
</feature>
<comment type="cofactor">
    <cofactor evidence="1 2">
        <name>Zn(2+)</name>
        <dbReference type="ChEBI" id="CHEBI:29105"/>
    </cofactor>
    <text evidence="1 2">Binds 1 zinc ion per subunit.</text>
</comment>
<dbReference type="Pfam" id="PF01400">
    <property type="entry name" value="Astacin"/>
    <property type="match status" value="1"/>
</dbReference>
<keyword evidence="1 2" id="KW-0645">Protease</keyword>
<dbReference type="InterPro" id="IPR006026">
    <property type="entry name" value="Peptidase_Metallo"/>
</dbReference>
<evidence type="ECO:0000313" key="4">
    <source>
        <dbReference type="Proteomes" id="UP000092462"/>
    </source>
</evidence>
<dbReference type="GO" id="GO:0006508">
    <property type="term" value="P:proteolysis"/>
    <property type="evidence" value="ECO:0007669"/>
    <property type="project" value="UniProtKB-KW"/>
</dbReference>
<keyword evidence="1 2" id="KW-0378">Hydrolase</keyword>
<keyword evidence="1 2" id="KW-0862">Zinc</keyword>
<feature type="binding site" evidence="1">
    <location>
        <position position="177"/>
    </location>
    <ligand>
        <name>Zn(2+)</name>
        <dbReference type="ChEBI" id="CHEBI:29105"/>
        <note>catalytic</note>
    </ligand>
</feature>
<proteinExistence type="predicted"/>
<dbReference type="Gene3D" id="3.40.390.10">
    <property type="entry name" value="Collagenase (Catalytic Domain)"/>
    <property type="match status" value="1"/>
</dbReference>
<dbReference type="PRINTS" id="PR00480">
    <property type="entry name" value="ASTACIN"/>
</dbReference>
<sequence>AFSDHVGYSTIIVFCLFSGPSQKKLYRYNIIGFFPTTQCSFINLYLDYNAVPDAEEIAGYYEGDMMLSTRQKIGLRSRNGLRSEKYHWPGAEVPYELSPKLSEHEKTYIRRAMNKIQKVSCVKFRKKKDSDISYVYVTNFASGCFSKVGFGRGKRVVNLHSKGSHSGGCFRIGTIMHEFLHVLGFYHMQSAADRDDYVDIKWDNIKPKAKKNFRKYSDTYVTHFGEKYDYNSILHYGKNVFTSNGRPTIIPKDPTAKIGQRTHLSMGDIRRINKMFMRSGISYNSEIVSIGSLAEIEMIQ</sequence>
<dbReference type="CDD" id="cd04280">
    <property type="entry name" value="ZnMc_astacin_like"/>
    <property type="match status" value="1"/>
</dbReference>
<keyword evidence="4" id="KW-1185">Reference proteome</keyword>
<dbReference type="GO" id="GO:0008270">
    <property type="term" value="F:zinc ion binding"/>
    <property type="evidence" value="ECO:0007669"/>
    <property type="project" value="UniProtKB-UniRule"/>
</dbReference>
<dbReference type="EC" id="3.4.24.-" evidence="2"/>
<dbReference type="VEuPathDB" id="VectorBase:PPAI002100"/>
<dbReference type="GO" id="GO:0004222">
    <property type="term" value="F:metalloendopeptidase activity"/>
    <property type="evidence" value="ECO:0007669"/>
    <property type="project" value="UniProtKB-UniRule"/>
</dbReference>
<dbReference type="PANTHER" id="PTHR10127">
    <property type="entry name" value="DISCOIDIN, CUB, EGF, LAMININ , AND ZINC METALLOPROTEASE DOMAIN CONTAINING"/>
    <property type="match status" value="1"/>
</dbReference>
<dbReference type="VEuPathDB" id="VectorBase:PPAPM1_011122"/>
<dbReference type="SUPFAM" id="SSF55486">
    <property type="entry name" value="Metalloproteases ('zincins'), catalytic domain"/>
    <property type="match status" value="1"/>
</dbReference>
<dbReference type="PANTHER" id="PTHR10127:SF814">
    <property type="entry name" value="MEPRIN A SUBUNIT BETA"/>
    <property type="match status" value="1"/>
</dbReference>